<reference evidence="1 2" key="1">
    <citation type="submission" date="2018-08" db="EMBL/GenBank/DDBJ databases">
        <title>Genome Sequence of Clavibacter michiganensis Subspecies type strains, and the Atypical Peach-Colored Strains Isolated from Tomato.</title>
        <authorList>
            <person name="Osdaghi E."/>
            <person name="Portier P."/>
            <person name="Briand M."/>
            <person name="Jacques M.-A."/>
        </authorList>
    </citation>
    <scope>NUCLEOTIDE SEQUENCE [LARGE SCALE GENOMIC DNA]</scope>
    <source>
        <strain evidence="1 2">CFBP 8615</strain>
    </source>
</reference>
<keyword evidence="2" id="KW-1185">Reference proteome</keyword>
<sequence>ARADAQAPSPLPFAPRVVTRTSRAVAAVGDEIADSLRVSADPAAPADHGMPATADGWGLIRREDGSLAPVPVTVRSRLLGPFPEQVGPERDEVPADAPQVCEVVTRIDRGPGDYATPACRLPAGGFYTWAESISPDDTAVAAGRARVLPWRSTFGAATETTQVPQPPRITTAVGSAEITTGGCQTDTLRATSFVGVGAVPVHVRLAGPFPTAPADGEPVVVPGDGDTSAPAADVLLTGDGDVTTPCMRVTTPGWYVAVLDSPGRPAGDADGAAIPAFSDHTAHASETFHAGPPPAAEVPTPPATTHAQLAMTGGAAGVDVPGSG</sequence>
<dbReference type="AlphaFoldDB" id="A0A399SQU6"/>
<feature type="non-terminal residue" evidence="1">
    <location>
        <position position="324"/>
    </location>
</feature>
<evidence type="ECO:0000313" key="2">
    <source>
        <dbReference type="Proteomes" id="UP000266484"/>
    </source>
</evidence>
<proteinExistence type="predicted"/>
<name>A0A399SQU6_9MICO</name>
<dbReference type="EMBL" id="QWGT01000438">
    <property type="protein sequence ID" value="RIJ44603.1"/>
    <property type="molecule type" value="Genomic_DNA"/>
</dbReference>
<accession>A0A399SQU6</accession>
<feature type="non-terminal residue" evidence="1">
    <location>
        <position position="1"/>
    </location>
</feature>
<comment type="caution">
    <text evidence="1">The sequence shown here is derived from an EMBL/GenBank/DDBJ whole genome shotgun (WGS) entry which is preliminary data.</text>
</comment>
<evidence type="ECO:0000313" key="1">
    <source>
        <dbReference type="EMBL" id="RIJ44603.1"/>
    </source>
</evidence>
<protein>
    <submittedName>
        <fullName evidence="1">Uncharacterized protein</fullName>
    </submittedName>
</protein>
<gene>
    <name evidence="1" type="ORF">DZG00_15775</name>
</gene>
<organism evidence="1 2">
    <name type="scientific">Clavibacter lycopersici</name>
    <dbReference type="NCBI Taxonomy" id="2301718"/>
    <lineage>
        <taxon>Bacteria</taxon>
        <taxon>Bacillati</taxon>
        <taxon>Actinomycetota</taxon>
        <taxon>Actinomycetes</taxon>
        <taxon>Micrococcales</taxon>
        <taxon>Microbacteriaceae</taxon>
        <taxon>Clavibacter</taxon>
    </lineage>
</organism>
<dbReference type="Proteomes" id="UP000266484">
    <property type="component" value="Unassembled WGS sequence"/>
</dbReference>